<comment type="caution">
    <text evidence="2">The sequence shown here is derived from an EMBL/GenBank/DDBJ whole genome shotgun (WGS) entry which is preliminary data.</text>
</comment>
<accession>A0AAD6SK58</accession>
<feature type="region of interest" description="Disordered" evidence="1">
    <location>
        <begin position="1"/>
        <end position="27"/>
    </location>
</feature>
<protein>
    <submittedName>
        <fullName evidence="2">Uncharacterized protein</fullName>
    </submittedName>
</protein>
<name>A0AAD6SK58_9AGAR</name>
<proteinExistence type="predicted"/>
<evidence type="ECO:0000313" key="2">
    <source>
        <dbReference type="EMBL" id="KAJ7029494.1"/>
    </source>
</evidence>
<feature type="compositionally biased region" description="Low complexity" evidence="1">
    <location>
        <begin position="16"/>
        <end position="27"/>
    </location>
</feature>
<reference evidence="2" key="1">
    <citation type="submission" date="2023-03" db="EMBL/GenBank/DDBJ databases">
        <title>Massive genome expansion in bonnet fungi (Mycena s.s.) driven by repeated elements and novel gene families across ecological guilds.</title>
        <authorList>
            <consortium name="Lawrence Berkeley National Laboratory"/>
            <person name="Harder C.B."/>
            <person name="Miyauchi S."/>
            <person name="Viragh M."/>
            <person name="Kuo A."/>
            <person name="Thoen E."/>
            <person name="Andreopoulos B."/>
            <person name="Lu D."/>
            <person name="Skrede I."/>
            <person name="Drula E."/>
            <person name="Henrissat B."/>
            <person name="Morin E."/>
            <person name="Kohler A."/>
            <person name="Barry K."/>
            <person name="LaButti K."/>
            <person name="Morin E."/>
            <person name="Salamov A."/>
            <person name="Lipzen A."/>
            <person name="Mereny Z."/>
            <person name="Hegedus B."/>
            <person name="Baldrian P."/>
            <person name="Stursova M."/>
            <person name="Weitz H."/>
            <person name="Taylor A."/>
            <person name="Grigoriev I.V."/>
            <person name="Nagy L.G."/>
            <person name="Martin F."/>
            <person name="Kauserud H."/>
        </authorList>
    </citation>
    <scope>NUCLEOTIDE SEQUENCE</scope>
    <source>
        <strain evidence="2">CBHHK200</strain>
    </source>
</reference>
<dbReference type="AlphaFoldDB" id="A0AAD6SK58"/>
<dbReference type="EMBL" id="JARJCM010000101">
    <property type="protein sequence ID" value="KAJ7029494.1"/>
    <property type="molecule type" value="Genomic_DNA"/>
</dbReference>
<keyword evidence="3" id="KW-1185">Reference proteome</keyword>
<evidence type="ECO:0000256" key="1">
    <source>
        <dbReference type="SAM" id="MobiDB-lite"/>
    </source>
</evidence>
<dbReference type="Proteomes" id="UP001218188">
    <property type="component" value="Unassembled WGS sequence"/>
</dbReference>
<evidence type="ECO:0000313" key="3">
    <source>
        <dbReference type="Proteomes" id="UP001218188"/>
    </source>
</evidence>
<sequence>MADRPGLYQEPDNYFTGGSSTASGASRRTLRGGRLDTALNAILVAEKDVAAALQKVEEMATAAQKVPRLMIKISVAAQITALEARLEALVEDLRWRKRIVGTPLTVEEILNPPEELEIGENPYKFDGDAEIVAAAKHQLAVEHGEITVIEIDSDEEEEDDNTPQATSGEVRSLCEKLEALCVGHGGSLELQTQLRQFRGALR</sequence>
<organism evidence="2 3">
    <name type="scientific">Mycena alexandri</name>
    <dbReference type="NCBI Taxonomy" id="1745969"/>
    <lineage>
        <taxon>Eukaryota</taxon>
        <taxon>Fungi</taxon>
        <taxon>Dikarya</taxon>
        <taxon>Basidiomycota</taxon>
        <taxon>Agaricomycotina</taxon>
        <taxon>Agaricomycetes</taxon>
        <taxon>Agaricomycetidae</taxon>
        <taxon>Agaricales</taxon>
        <taxon>Marasmiineae</taxon>
        <taxon>Mycenaceae</taxon>
        <taxon>Mycena</taxon>
    </lineage>
</organism>
<gene>
    <name evidence="2" type="ORF">C8F04DRAFT_1288388</name>
</gene>